<keyword evidence="9" id="KW-0227">DNA damage</keyword>
<accession>A0A6J4K8F7</accession>
<dbReference type="InterPro" id="IPR001238">
    <property type="entry name" value="DNA-binding_RecF"/>
</dbReference>
<dbReference type="GO" id="GO:0006302">
    <property type="term" value="P:double-strand break repair"/>
    <property type="evidence" value="ECO:0007669"/>
    <property type="project" value="TreeGrafter"/>
</dbReference>
<gene>
    <name evidence="9" type="primary">recF</name>
    <name evidence="11" type="ORF">AVDCRST_MAG63-4992</name>
</gene>
<comment type="function">
    <text evidence="9">The RecF protein is involved in DNA metabolism; it is required for DNA replication and normal SOS inducibility. RecF binds preferentially to single-stranded, linear DNA. It also seems to bind ATP.</text>
</comment>
<evidence type="ECO:0000256" key="6">
    <source>
        <dbReference type="ARBA" id="ARBA00022741"/>
    </source>
</evidence>
<dbReference type="GO" id="GO:0000731">
    <property type="term" value="P:DNA synthesis involved in DNA repair"/>
    <property type="evidence" value="ECO:0007669"/>
    <property type="project" value="TreeGrafter"/>
</dbReference>
<evidence type="ECO:0000256" key="8">
    <source>
        <dbReference type="ARBA" id="ARBA00023125"/>
    </source>
</evidence>
<name>A0A6J4K8F7_9BACT</name>
<dbReference type="Gene3D" id="1.20.1050.90">
    <property type="entry name" value="RecF/RecN/SMC, N-terminal domain"/>
    <property type="match status" value="1"/>
</dbReference>
<keyword evidence="4 9" id="KW-0963">Cytoplasm</keyword>
<dbReference type="SUPFAM" id="SSF52540">
    <property type="entry name" value="P-loop containing nucleoside triphosphate hydrolases"/>
    <property type="match status" value="1"/>
</dbReference>
<dbReference type="GO" id="GO:0006260">
    <property type="term" value="P:DNA replication"/>
    <property type="evidence" value="ECO:0007669"/>
    <property type="project" value="UniProtKB-UniRule"/>
</dbReference>
<keyword evidence="5 9" id="KW-0235">DNA replication</keyword>
<feature type="binding site" evidence="9">
    <location>
        <begin position="30"/>
        <end position="37"/>
    </location>
    <ligand>
        <name>ATP</name>
        <dbReference type="ChEBI" id="CHEBI:30616"/>
    </ligand>
</feature>
<protein>
    <recommendedName>
        <fullName evidence="3 9">DNA replication and repair protein RecF</fullName>
    </recommendedName>
</protein>
<comment type="subcellular location">
    <subcellularLocation>
        <location evidence="1 9">Cytoplasm</location>
    </subcellularLocation>
</comment>
<dbReference type="HAMAP" id="MF_00365">
    <property type="entry name" value="RecF"/>
    <property type="match status" value="1"/>
</dbReference>
<dbReference type="GO" id="GO:0005524">
    <property type="term" value="F:ATP binding"/>
    <property type="evidence" value="ECO:0007669"/>
    <property type="project" value="UniProtKB-UniRule"/>
</dbReference>
<dbReference type="GO" id="GO:0009432">
    <property type="term" value="P:SOS response"/>
    <property type="evidence" value="ECO:0007669"/>
    <property type="project" value="UniProtKB-UniRule"/>
</dbReference>
<keyword evidence="6 9" id="KW-0547">Nucleotide-binding</keyword>
<dbReference type="Pfam" id="PF02463">
    <property type="entry name" value="SMC_N"/>
    <property type="match status" value="1"/>
</dbReference>
<evidence type="ECO:0000256" key="3">
    <source>
        <dbReference type="ARBA" id="ARBA00020170"/>
    </source>
</evidence>
<evidence type="ECO:0000256" key="1">
    <source>
        <dbReference type="ARBA" id="ARBA00004496"/>
    </source>
</evidence>
<evidence type="ECO:0000313" key="11">
    <source>
        <dbReference type="EMBL" id="CAA9298509.1"/>
    </source>
</evidence>
<proteinExistence type="inferred from homology"/>
<organism evidence="11">
    <name type="scientific">uncultured Armatimonadetes bacterium</name>
    <dbReference type="NCBI Taxonomy" id="157466"/>
    <lineage>
        <taxon>Bacteria</taxon>
        <taxon>Bacillati</taxon>
        <taxon>Armatimonadota</taxon>
        <taxon>environmental samples</taxon>
    </lineage>
</organism>
<dbReference type="GO" id="GO:0005737">
    <property type="term" value="C:cytoplasm"/>
    <property type="evidence" value="ECO:0007669"/>
    <property type="project" value="UniProtKB-SubCell"/>
</dbReference>
<dbReference type="InterPro" id="IPR003395">
    <property type="entry name" value="RecF/RecN/SMC_N"/>
</dbReference>
<evidence type="ECO:0000259" key="10">
    <source>
        <dbReference type="Pfam" id="PF02463"/>
    </source>
</evidence>
<dbReference type="GO" id="GO:0003697">
    <property type="term" value="F:single-stranded DNA binding"/>
    <property type="evidence" value="ECO:0007669"/>
    <property type="project" value="UniProtKB-UniRule"/>
</dbReference>
<evidence type="ECO:0000256" key="9">
    <source>
        <dbReference type="HAMAP-Rule" id="MF_00365"/>
    </source>
</evidence>
<comment type="similarity">
    <text evidence="2 9">Belongs to the RecF family.</text>
</comment>
<evidence type="ECO:0000256" key="2">
    <source>
        <dbReference type="ARBA" id="ARBA00008016"/>
    </source>
</evidence>
<keyword evidence="9" id="KW-0234">DNA repair</keyword>
<dbReference type="Gene3D" id="3.40.50.300">
    <property type="entry name" value="P-loop containing nucleotide triphosphate hydrolases"/>
    <property type="match status" value="1"/>
</dbReference>
<reference evidence="11" key="1">
    <citation type="submission" date="2020-02" db="EMBL/GenBank/DDBJ databases">
        <authorList>
            <person name="Meier V. D."/>
        </authorList>
    </citation>
    <scope>NUCLEOTIDE SEQUENCE</scope>
    <source>
        <strain evidence="11">AVDCRST_MAG63</strain>
    </source>
</reference>
<keyword evidence="8 9" id="KW-0238">DNA-binding</keyword>
<dbReference type="InterPro" id="IPR027417">
    <property type="entry name" value="P-loop_NTPase"/>
</dbReference>
<dbReference type="PROSITE" id="PS00617">
    <property type="entry name" value="RECF_1"/>
    <property type="match status" value="1"/>
</dbReference>
<evidence type="ECO:0000256" key="4">
    <source>
        <dbReference type="ARBA" id="ARBA00022490"/>
    </source>
</evidence>
<dbReference type="InterPro" id="IPR018078">
    <property type="entry name" value="DNA-binding_RecF_CS"/>
</dbReference>
<feature type="domain" description="RecF/RecN/SMC N-terminal" evidence="10">
    <location>
        <begin position="3"/>
        <end position="344"/>
    </location>
</feature>
<sequence>MRVTRLELFDFRNYEHLRLEPGPGLNVLVGPNAQGKSNLLESLYALATTKSLRASRDSEMVRFGADACRIVADVQRETQGDVLLEMAVGAAGAVNLAERKIVKVNGGRHAKISDLIGNLNAVLFSSVDLGIVRGEPEERRRFLNYEIAQVSPRYVLALAAYKRALEQRNRLLKDVRWGHTDAASLDAWSAQIVEHGSRLIERRRAFLDKLAVHAAEVHGQISNGAETLAVEYGASFPVGDAVTVEDVSARFTGALAGVRRDEIQRGTTLLGPQRDDLCFRAGADAERAIDMKTFGSQGQQRTVALALRLAERRLIEEMVGEPPIVLLDDVLSDLDESRRAQILALALGGGQTFLTTTDLDALPPEVVGRAQVWDVKAGVVSAHTP</sequence>
<keyword evidence="9" id="KW-0742">SOS response</keyword>
<keyword evidence="7 9" id="KW-0067">ATP-binding</keyword>
<dbReference type="InterPro" id="IPR042174">
    <property type="entry name" value="RecF_2"/>
</dbReference>
<dbReference type="PANTHER" id="PTHR32182">
    <property type="entry name" value="DNA REPLICATION AND REPAIR PROTEIN RECF"/>
    <property type="match status" value="1"/>
</dbReference>
<dbReference type="AlphaFoldDB" id="A0A6J4K8F7"/>
<dbReference type="NCBIfam" id="TIGR00611">
    <property type="entry name" value="recf"/>
    <property type="match status" value="1"/>
</dbReference>
<dbReference type="EMBL" id="CADCTO010000698">
    <property type="protein sequence ID" value="CAA9298509.1"/>
    <property type="molecule type" value="Genomic_DNA"/>
</dbReference>
<evidence type="ECO:0000256" key="7">
    <source>
        <dbReference type="ARBA" id="ARBA00022840"/>
    </source>
</evidence>
<dbReference type="PANTHER" id="PTHR32182:SF0">
    <property type="entry name" value="DNA REPLICATION AND REPAIR PROTEIN RECF"/>
    <property type="match status" value="1"/>
</dbReference>
<evidence type="ECO:0000256" key="5">
    <source>
        <dbReference type="ARBA" id="ARBA00022705"/>
    </source>
</evidence>